<reference evidence="1 2" key="1">
    <citation type="submission" date="2020-05" db="EMBL/GenBank/DDBJ databases">
        <title>Complete genome sequencing of Campylobacter and Arcobacter type strains.</title>
        <authorList>
            <person name="Miller W.G."/>
            <person name="Yee E."/>
        </authorList>
    </citation>
    <scope>NUCLEOTIDE SEQUENCE [LARGE SCALE GENOMIC DNA]</scope>
    <source>
        <strain evidence="1 2">LMG 26156</strain>
    </source>
</reference>
<dbReference type="EMBL" id="CP053840">
    <property type="protein sequence ID" value="QKF68525.1"/>
    <property type="molecule type" value="Genomic_DNA"/>
</dbReference>
<keyword evidence="2" id="KW-1185">Reference proteome</keyword>
<dbReference type="PROSITE" id="PS51257">
    <property type="entry name" value="PROKAR_LIPOPROTEIN"/>
    <property type="match status" value="1"/>
</dbReference>
<protein>
    <recommendedName>
        <fullName evidence="3">Lipoprotein</fullName>
    </recommendedName>
</protein>
<evidence type="ECO:0008006" key="3">
    <source>
        <dbReference type="Google" id="ProtNLM"/>
    </source>
</evidence>
<gene>
    <name evidence="1" type="ORF">AVENP_3062</name>
</gene>
<dbReference type="AlphaFoldDB" id="A0AAE7BDZ2"/>
<evidence type="ECO:0000313" key="2">
    <source>
        <dbReference type="Proteomes" id="UP000503482"/>
    </source>
</evidence>
<dbReference type="KEGG" id="avp:AVENP_3062"/>
<accession>A0AAE7BDZ2</accession>
<proteinExistence type="predicted"/>
<dbReference type="RefSeq" id="WP_128360344.1">
    <property type="nucleotide sequence ID" value="NZ_CP053840.1"/>
</dbReference>
<dbReference type="Proteomes" id="UP000503482">
    <property type="component" value="Chromosome"/>
</dbReference>
<sequence length="167" mass="19375">MRNLMIILCVGILFFGCVNVETALKTMDGLNYLNYKDLKDRVDYDNTIQLPNNDELQQIILEAKPNIYAILNKVACSGSEEYIKKVLFQFSPNNSETQIKFPFDDIVDENNQCLNVTKIYDFSSIDNRKLNFLSTFTTEKQKNINVQIILIKEENRWCLQSLNKSSI</sequence>
<name>A0AAE7BDZ2_9BACT</name>
<evidence type="ECO:0000313" key="1">
    <source>
        <dbReference type="EMBL" id="QKF68525.1"/>
    </source>
</evidence>
<organism evidence="1 2">
    <name type="scientific">Arcobacter venerupis</name>
    <dbReference type="NCBI Taxonomy" id="1054033"/>
    <lineage>
        <taxon>Bacteria</taxon>
        <taxon>Pseudomonadati</taxon>
        <taxon>Campylobacterota</taxon>
        <taxon>Epsilonproteobacteria</taxon>
        <taxon>Campylobacterales</taxon>
        <taxon>Arcobacteraceae</taxon>
        <taxon>Arcobacter</taxon>
    </lineage>
</organism>